<comment type="caution">
    <text evidence="1">The sequence shown here is derived from an EMBL/GenBank/DDBJ whole genome shotgun (WGS) entry which is preliminary data.</text>
</comment>
<proteinExistence type="predicted"/>
<reference evidence="2" key="1">
    <citation type="journal article" date="2019" name="Int. J. Syst. Evol. Microbiol.">
        <title>The Global Catalogue of Microorganisms (GCM) 10K type strain sequencing project: providing services to taxonomists for standard genome sequencing and annotation.</title>
        <authorList>
            <consortium name="The Broad Institute Genomics Platform"/>
            <consortium name="The Broad Institute Genome Sequencing Center for Infectious Disease"/>
            <person name="Wu L."/>
            <person name="Ma J."/>
        </authorList>
    </citation>
    <scope>NUCLEOTIDE SEQUENCE [LARGE SCALE GENOMIC DNA]</scope>
    <source>
        <strain evidence="2">JCM 3369</strain>
    </source>
</reference>
<accession>A0ABW2CIT7</accession>
<evidence type="ECO:0000313" key="1">
    <source>
        <dbReference type="EMBL" id="MFC6881482.1"/>
    </source>
</evidence>
<dbReference type="Proteomes" id="UP001596380">
    <property type="component" value="Unassembled WGS sequence"/>
</dbReference>
<gene>
    <name evidence="1" type="ORF">ACFQKB_17090</name>
</gene>
<dbReference type="EMBL" id="JBHSXS010000008">
    <property type="protein sequence ID" value="MFC6881482.1"/>
    <property type="molecule type" value="Genomic_DNA"/>
</dbReference>
<evidence type="ECO:0000313" key="2">
    <source>
        <dbReference type="Proteomes" id="UP001596380"/>
    </source>
</evidence>
<sequence length="69" mass="7759">MIFVDPCQARGCSNTEIIEWYLNDFLIAISWDLWVSSVAEGFSQDPQHLLPVTWPSDHRDPIGAMPGIA</sequence>
<organism evidence="1 2">
    <name type="scientific">Actinomadura yumaensis</name>
    <dbReference type="NCBI Taxonomy" id="111807"/>
    <lineage>
        <taxon>Bacteria</taxon>
        <taxon>Bacillati</taxon>
        <taxon>Actinomycetota</taxon>
        <taxon>Actinomycetes</taxon>
        <taxon>Streptosporangiales</taxon>
        <taxon>Thermomonosporaceae</taxon>
        <taxon>Actinomadura</taxon>
    </lineage>
</organism>
<dbReference type="RefSeq" id="WP_378049917.1">
    <property type="nucleotide sequence ID" value="NZ_JBHSXE010000001.1"/>
</dbReference>
<keyword evidence="2" id="KW-1185">Reference proteome</keyword>
<protein>
    <submittedName>
        <fullName evidence="1">Uncharacterized protein</fullName>
    </submittedName>
</protein>
<name>A0ABW2CIT7_9ACTN</name>